<keyword evidence="3 8" id="KW-0812">Transmembrane</keyword>
<evidence type="ECO:0000256" key="5">
    <source>
        <dbReference type="ARBA" id="ARBA00022989"/>
    </source>
</evidence>
<dbReference type="EMBL" id="HBEW01005197">
    <property type="protein sequence ID" value="CAD8583389.1"/>
    <property type="molecule type" value="Transcribed_RNA"/>
</dbReference>
<evidence type="ECO:0008006" key="10">
    <source>
        <dbReference type="Google" id="ProtNLM"/>
    </source>
</evidence>
<evidence type="ECO:0000256" key="4">
    <source>
        <dbReference type="ARBA" id="ARBA00022824"/>
    </source>
</evidence>
<accession>A0A7S0PLY3</accession>
<evidence type="ECO:0000256" key="2">
    <source>
        <dbReference type="ARBA" id="ARBA00009950"/>
    </source>
</evidence>
<evidence type="ECO:0000256" key="7">
    <source>
        <dbReference type="SAM" id="MobiDB-lite"/>
    </source>
</evidence>
<gene>
    <name evidence="9" type="ORF">OMED0929_LOCUS4361</name>
</gene>
<name>A0A7S0PLY3_9CHLO</name>
<dbReference type="InterPro" id="IPR008506">
    <property type="entry name" value="SND2/TMEM208"/>
</dbReference>
<keyword evidence="5 8" id="KW-1133">Transmembrane helix</keyword>
<evidence type="ECO:0000256" key="3">
    <source>
        <dbReference type="ARBA" id="ARBA00022692"/>
    </source>
</evidence>
<dbReference type="GO" id="GO:0005773">
    <property type="term" value="C:vacuole"/>
    <property type="evidence" value="ECO:0007669"/>
    <property type="project" value="GOC"/>
</dbReference>
<dbReference type="AlphaFoldDB" id="A0A7S0PLY3"/>
<dbReference type="PANTHER" id="PTHR13505">
    <property type="entry name" value="TRANSMEMBRANE PROTEIN 208"/>
    <property type="match status" value="1"/>
</dbReference>
<keyword evidence="4" id="KW-0256">Endoplasmic reticulum</keyword>
<dbReference type="Pfam" id="PF05620">
    <property type="entry name" value="TMEM208_SND2"/>
    <property type="match status" value="1"/>
</dbReference>
<sequence length="173" mass="19566">MAKSGAKKQHEANKAQLKLLASVLNYTTVFHVVVRLCVRYKTAKKWNVVFFACTLLACRTSLTSLRSFAAPTYDADGELIDGGGSLRGGLTEYYQDLIYVGAFALTATTYSDWFWMSMLIIPAVGGYLIITKLILPYMSMKKQASEASAQEETKEEKRRRERSQRRQAKRRGF</sequence>
<dbReference type="GO" id="GO:0006624">
    <property type="term" value="P:vacuolar protein processing"/>
    <property type="evidence" value="ECO:0007669"/>
    <property type="project" value="TreeGrafter"/>
</dbReference>
<protein>
    <recommendedName>
        <fullName evidence="10">Transmembrane protein 208</fullName>
    </recommendedName>
</protein>
<evidence type="ECO:0000256" key="6">
    <source>
        <dbReference type="ARBA" id="ARBA00023136"/>
    </source>
</evidence>
<dbReference type="GO" id="GO:0005789">
    <property type="term" value="C:endoplasmic reticulum membrane"/>
    <property type="evidence" value="ECO:0007669"/>
    <property type="project" value="UniProtKB-SubCell"/>
</dbReference>
<feature type="compositionally biased region" description="Basic residues" evidence="7">
    <location>
        <begin position="159"/>
        <end position="173"/>
    </location>
</feature>
<feature type="transmembrane region" description="Helical" evidence="8">
    <location>
        <begin position="48"/>
        <end position="69"/>
    </location>
</feature>
<feature type="region of interest" description="Disordered" evidence="7">
    <location>
        <begin position="146"/>
        <end position="173"/>
    </location>
</feature>
<evidence type="ECO:0000256" key="1">
    <source>
        <dbReference type="ARBA" id="ARBA00004477"/>
    </source>
</evidence>
<feature type="transmembrane region" description="Helical" evidence="8">
    <location>
        <begin position="113"/>
        <end position="135"/>
    </location>
</feature>
<comment type="similarity">
    <text evidence="2">Belongs to the TMEM208 family.</text>
</comment>
<proteinExistence type="inferred from homology"/>
<organism evidence="9">
    <name type="scientific">Ostreococcus mediterraneus</name>
    <dbReference type="NCBI Taxonomy" id="1486918"/>
    <lineage>
        <taxon>Eukaryota</taxon>
        <taxon>Viridiplantae</taxon>
        <taxon>Chlorophyta</taxon>
        <taxon>Mamiellophyceae</taxon>
        <taxon>Mamiellales</taxon>
        <taxon>Bathycoccaceae</taxon>
        <taxon>Ostreococcus</taxon>
    </lineage>
</organism>
<reference evidence="9" key="1">
    <citation type="submission" date="2021-01" db="EMBL/GenBank/DDBJ databases">
        <authorList>
            <person name="Corre E."/>
            <person name="Pelletier E."/>
            <person name="Niang G."/>
            <person name="Scheremetjew M."/>
            <person name="Finn R."/>
            <person name="Kale V."/>
            <person name="Holt S."/>
            <person name="Cochrane G."/>
            <person name="Meng A."/>
            <person name="Brown T."/>
            <person name="Cohen L."/>
        </authorList>
    </citation>
    <scope>NUCLEOTIDE SEQUENCE</scope>
    <source>
        <strain evidence="9">Clade-D-RCC2572</strain>
    </source>
</reference>
<evidence type="ECO:0000313" key="9">
    <source>
        <dbReference type="EMBL" id="CAD8583389.1"/>
    </source>
</evidence>
<keyword evidence="6 8" id="KW-0472">Membrane</keyword>
<evidence type="ECO:0000256" key="8">
    <source>
        <dbReference type="SAM" id="Phobius"/>
    </source>
</evidence>
<dbReference type="PANTHER" id="PTHR13505:SF7">
    <property type="entry name" value="TRANSMEMBRANE PROTEIN 208"/>
    <property type="match status" value="1"/>
</dbReference>
<comment type="subcellular location">
    <subcellularLocation>
        <location evidence="1">Endoplasmic reticulum membrane</location>
        <topology evidence="1">Multi-pass membrane protein</topology>
    </subcellularLocation>
</comment>